<evidence type="ECO:0000313" key="11">
    <source>
        <dbReference type="EMBL" id="KAJ4976390.1"/>
    </source>
</evidence>
<dbReference type="PROSITE" id="PS50011">
    <property type="entry name" value="PROTEIN_KINASE_DOM"/>
    <property type="match status" value="1"/>
</dbReference>
<keyword evidence="2" id="KW-0723">Serine/threonine-protein kinase</keyword>
<evidence type="ECO:0000256" key="1">
    <source>
        <dbReference type="ARBA" id="ARBA00012513"/>
    </source>
</evidence>
<evidence type="ECO:0000256" key="3">
    <source>
        <dbReference type="ARBA" id="ARBA00022679"/>
    </source>
</evidence>
<dbReference type="InterPro" id="IPR011009">
    <property type="entry name" value="Kinase-like_dom_sf"/>
</dbReference>
<dbReference type="GO" id="GO:0005737">
    <property type="term" value="C:cytoplasm"/>
    <property type="evidence" value="ECO:0007669"/>
    <property type="project" value="TreeGrafter"/>
</dbReference>
<dbReference type="PANTHER" id="PTHR22983:SF6">
    <property type="entry name" value="SERINE_THREONINE-PROTEIN KINASE 36"/>
    <property type="match status" value="1"/>
</dbReference>
<comment type="caution">
    <text evidence="11">The sequence shown here is derived from an EMBL/GenBank/DDBJ whole genome shotgun (WGS) entry which is preliminary data.</text>
</comment>
<keyword evidence="3" id="KW-0808">Transferase</keyword>
<evidence type="ECO:0000256" key="6">
    <source>
        <dbReference type="ARBA" id="ARBA00022840"/>
    </source>
</evidence>
<dbReference type="Proteomes" id="UP001141806">
    <property type="component" value="Unassembled WGS sequence"/>
</dbReference>
<sequence>MLLSGTPLYMASELVREQPYNHTADLWSLGVILYELFVGQPPFYTNSVYVLIRHIIKDPVKYPDSISPNYKSFLRGLLNKIQQNRLTWPALLEHPFVKEISDEIEAEELHAATTAAGVCDAAWRGEGNHNSSSALENGKAQSPLSYGQSHCPSSHMGNSSIFTTRGVFRNDRCH</sequence>
<organism evidence="11 12">
    <name type="scientific">Protea cynaroides</name>
    <dbReference type="NCBI Taxonomy" id="273540"/>
    <lineage>
        <taxon>Eukaryota</taxon>
        <taxon>Viridiplantae</taxon>
        <taxon>Streptophyta</taxon>
        <taxon>Embryophyta</taxon>
        <taxon>Tracheophyta</taxon>
        <taxon>Spermatophyta</taxon>
        <taxon>Magnoliopsida</taxon>
        <taxon>Proteales</taxon>
        <taxon>Proteaceae</taxon>
        <taxon>Protea</taxon>
    </lineage>
</organism>
<dbReference type="AlphaFoldDB" id="A0A9Q0QY60"/>
<dbReference type="PANTHER" id="PTHR22983">
    <property type="entry name" value="PROTEIN KINASE RELATED"/>
    <property type="match status" value="1"/>
</dbReference>
<proteinExistence type="predicted"/>
<name>A0A9Q0QY60_9MAGN</name>
<dbReference type="Pfam" id="PF00069">
    <property type="entry name" value="Pkinase"/>
    <property type="match status" value="1"/>
</dbReference>
<accession>A0A9Q0QY60</accession>
<keyword evidence="4" id="KW-0547">Nucleotide-binding</keyword>
<evidence type="ECO:0000256" key="9">
    <source>
        <dbReference type="SAM" id="MobiDB-lite"/>
    </source>
</evidence>
<gene>
    <name evidence="11" type="ORF">NE237_001496</name>
</gene>
<feature type="domain" description="Protein kinase" evidence="10">
    <location>
        <begin position="1"/>
        <end position="97"/>
    </location>
</feature>
<dbReference type="EC" id="2.7.11.1" evidence="1"/>
<evidence type="ECO:0000313" key="12">
    <source>
        <dbReference type="Proteomes" id="UP001141806"/>
    </source>
</evidence>
<keyword evidence="12" id="KW-1185">Reference proteome</keyword>
<keyword evidence="5" id="KW-0418">Kinase</keyword>
<protein>
    <recommendedName>
        <fullName evidence="1">non-specific serine/threonine protein kinase</fullName>
        <ecNumber evidence="1">2.7.11.1</ecNumber>
    </recommendedName>
</protein>
<evidence type="ECO:0000259" key="10">
    <source>
        <dbReference type="PROSITE" id="PS50011"/>
    </source>
</evidence>
<dbReference type="SUPFAM" id="SSF56112">
    <property type="entry name" value="Protein kinase-like (PK-like)"/>
    <property type="match status" value="1"/>
</dbReference>
<keyword evidence="6" id="KW-0067">ATP-binding</keyword>
<evidence type="ECO:0000256" key="4">
    <source>
        <dbReference type="ARBA" id="ARBA00022741"/>
    </source>
</evidence>
<evidence type="ECO:0000256" key="2">
    <source>
        <dbReference type="ARBA" id="ARBA00022527"/>
    </source>
</evidence>
<evidence type="ECO:0000256" key="8">
    <source>
        <dbReference type="ARBA" id="ARBA00048679"/>
    </source>
</evidence>
<dbReference type="EMBL" id="JAMYWD010000003">
    <property type="protein sequence ID" value="KAJ4976390.1"/>
    <property type="molecule type" value="Genomic_DNA"/>
</dbReference>
<evidence type="ECO:0000256" key="7">
    <source>
        <dbReference type="ARBA" id="ARBA00047899"/>
    </source>
</evidence>
<comment type="catalytic activity">
    <reaction evidence="8">
        <text>L-seryl-[protein] + ATP = O-phospho-L-seryl-[protein] + ADP + H(+)</text>
        <dbReference type="Rhea" id="RHEA:17989"/>
        <dbReference type="Rhea" id="RHEA-COMP:9863"/>
        <dbReference type="Rhea" id="RHEA-COMP:11604"/>
        <dbReference type="ChEBI" id="CHEBI:15378"/>
        <dbReference type="ChEBI" id="CHEBI:29999"/>
        <dbReference type="ChEBI" id="CHEBI:30616"/>
        <dbReference type="ChEBI" id="CHEBI:83421"/>
        <dbReference type="ChEBI" id="CHEBI:456216"/>
        <dbReference type="EC" id="2.7.11.1"/>
    </reaction>
</comment>
<comment type="catalytic activity">
    <reaction evidence="7">
        <text>L-threonyl-[protein] + ATP = O-phospho-L-threonyl-[protein] + ADP + H(+)</text>
        <dbReference type="Rhea" id="RHEA:46608"/>
        <dbReference type="Rhea" id="RHEA-COMP:11060"/>
        <dbReference type="Rhea" id="RHEA-COMP:11605"/>
        <dbReference type="ChEBI" id="CHEBI:15378"/>
        <dbReference type="ChEBI" id="CHEBI:30013"/>
        <dbReference type="ChEBI" id="CHEBI:30616"/>
        <dbReference type="ChEBI" id="CHEBI:61977"/>
        <dbReference type="ChEBI" id="CHEBI:456216"/>
        <dbReference type="EC" id="2.7.11.1"/>
    </reaction>
</comment>
<dbReference type="Gene3D" id="1.10.510.10">
    <property type="entry name" value="Transferase(Phosphotransferase) domain 1"/>
    <property type="match status" value="1"/>
</dbReference>
<feature type="region of interest" description="Disordered" evidence="9">
    <location>
        <begin position="129"/>
        <end position="154"/>
    </location>
</feature>
<reference evidence="11" key="1">
    <citation type="journal article" date="2023" name="Plant J.">
        <title>The genome of the king protea, Protea cynaroides.</title>
        <authorList>
            <person name="Chang J."/>
            <person name="Duong T.A."/>
            <person name="Schoeman C."/>
            <person name="Ma X."/>
            <person name="Roodt D."/>
            <person name="Barker N."/>
            <person name="Li Z."/>
            <person name="Van de Peer Y."/>
            <person name="Mizrachi E."/>
        </authorList>
    </citation>
    <scope>NUCLEOTIDE SEQUENCE</scope>
    <source>
        <tissue evidence="11">Young leaves</tissue>
    </source>
</reference>
<dbReference type="GO" id="GO:0005524">
    <property type="term" value="F:ATP binding"/>
    <property type="evidence" value="ECO:0007669"/>
    <property type="project" value="UniProtKB-KW"/>
</dbReference>
<evidence type="ECO:0000256" key="5">
    <source>
        <dbReference type="ARBA" id="ARBA00022777"/>
    </source>
</evidence>
<dbReference type="GO" id="GO:0004674">
    <property type="term" value="F:protein serine/threonine kinase activity"/>
    <property type="evidence" value="ECO:0007669"/>
    <property type="project" value="UniProtKB-KW"/>
</dbReference>
<dbReference type="InterPro" id="IPR000719">
    <property type="entry name" value="Prot_kinase_dom"/>
</dbReference>
<dbReference type="OrthoDB" id="266718at2759"/>